<reference evidence="7" key="1">
    <citation type="submission" date="2022-07" db="EMBL/GenBank/DDBJ databases">
        <title>Tahibacter sp., a new gammaproteobacterium isolated from the silt sample collected at pig farm.</title>
        <authorList>
            <person name="Chen H."/>
        </authorList>
    </citation>
    <scope>NUCLEOTIDE SEQUENCE</scope>
    <source>
        <strain evidence="7">P2K</strain>
    </source>
</reference>
<dbReference type="InterPro" id="IPR008271">
    <property type="entry name" value="Ser/Thr_kinase_AS"/>
</dbReference>
<evidence type="ECO:0000256" key="3">
    <source>
        <dbReference type="ARBA" id="ARBA00022777"/>
    </source>
</evidence>
<feature type="binding site" evidence="5">
    <location>
        <position position="108"/>
    </location>
    <ligand>
        <name>ATP</name>
        <dbReference type="ChEBI" id="CHEBI:30616"/>
    </ligand>
</feature>
<dbReference type="Gene3D" id="3.30.200.20">
    <property type="entry name" value="Phosphorylase Kinase, domain 1"/>
    <property type="match status" value="1"/>
</dbReference>
<keyword evidence="4 5" id="KW-0067">ATP-binding</keyword>
<evidence type="ECO:0000313" key="7">
    <source>
        <dbReference type="EMBL" id="MCQ4165180.1"/>
    </source>
</evidence>
<feature type="domain" description="Protein kinase" evidence="6">
    <location>
        <begin position="77"/>
        <end position="351"/>
    </location>
</feature>
<dbReference type="Proteomes" id="UP001165498">
    <property type="component" value="Unassembled WGS sequence"/>
</dbReference>
<dbReference type="PROSITE" id="PS50011">
    <property type="entry name" value="PROTEIN_KINASE_DOM"/>
    <property type="match status" value="1"/>
</dbReference>
<evidence type="ECO:0000256" key="4">
    <source>
        <dbReference type="ARBA" id="ARBA00022840"/>
    </source>
</evidence>
<dbReference type="GO" id="GO:0004674">
    <property type="term" value="F:protein serine/threonine kinase activity"/>
    <property type="evidence" value="ECO:0007669"/>
    <property type="project" value="UniProtKB-KW"/>
</dbReference>
<dbReference type="InterPro" id="IPR000719">
    <property type="entry name" value="Prot_kinase_dom"/>
</dbReference>
<sequence length="767" mass="80987">MPELPHAAMNAAEFGALREAFHAAVELEAPARAQYLHQLAARDAGLHKAVCELLQRVDADDLHGGGRGRAPAVVGPFRLLQPLGSGGMGEVFLAERIDGGFEQRVALKLVRAGALSAQLTRRFLAERQILARLEHPHIARLLDGGVSEEGRPWLAMEYVAGVHIAEHVRRAGLDVRARVALVARVAAAVAYAQRNLIVHRDIKPANILVGADGEPKLLDFGIAKLLDDGEADQTRTAWRALTTRYAAPEQIAGERTTTATDVYALGLLLFELLAQASPYAAAEAGQTDWTSAILRDAPRSLLQACRADYAAVQRRTLGGSLERIVQKALAKAPAQRHAGAAAFSDDLDDWLAGRPLRSGIDGARAQTRLLLARYRWPLIALTASMLALGAGALVALGEAREAAQQARIAQSHRDAMLGVLGAANPHHYAGRDPHASEFLLHAAQDLQRDHADDPALLQRALSEIGHGLINLGKPQAAEPVLRAAVAALERDASAGTAGKLGSYRLLAAVQDRPADAANLRVTAARIEALAARGDVDAAAALDALGAVGGSLSRLGEFAAADALFARGDQLLAAAPLRPGGGENFWRQRGWSALRAFDLPRARAALERAEAAIAAAPADFSPMRRAEGELLLAETALALGDAAAAQRHLDAARPVYLAEYAPGHAERAVFELHQARLHLLRGEIVDAAPLAQNVASVLLTDNAAPNKELLLLQLVRAQIAAAQGQCNAAAESLAAAAALLAQLQPALPRERALSDAARRNIASSGCRG</sequence>
<dbReference type="PANTHER" id="PTHR43289">
    <property type="entry name" value="MITOGEN-ACTIVATED PROTEIN KINASE KINASE KINASE 20-RELATED"/>
    <property type="match status" value="1"/>
</dbReference>
<protein>
    <submittedName>
        <fullName evidence="7">Serine/threonine protein kinase</fullName>
    </submittedName>
</protein>
<accession>A0ABT1QSA6</accession>
<keyword evidence="1 7" id="KW-0808">Transferase</keyword>
<evidence type="ECO:0000313" key="8">
    <source>
        <dbReference type="Proteomes" id="UP001165498"/>
    </source>
</evidence>
<dbReference type="RefSeq" id="WP_255914254.1">
    <property type="nucleotide sequence ID" value="NZ_JANFQO010000008.1"/>
</dbReference>
<evidence type="ECO:0000256" key="5">
    <source>
        <dbReference type="PROSITE-ProRule" id="PRU10141"/>
    </source>
</evidence>
<dbReference type="Gene3D" id="1.10.510.10">
    <property type="entry name" value="Transferase(Phosphotransferase) domain 1"/>
    <property type="match status" value="1"/>
</dbReference>
<organism evidence="7 8">
    <name type="scientific">Tahibacter harae</name>
    <dbReference type="NCBI Taxonomy" id="2963937"/>
    <lineage>
        <taxon>Bacteria</taxon>
        <taxon>Pseudomonadati</taxon>
        <taxon>Pseudomonadota</taxon>
        <taxon>Gammaproteobacteria</taxon>
        <taxon>Lysobacterales</taxon>
        <taxon>Rhodanobacteraceae</taxon>
        <taxon>Tahibacter</taxon>
    </lineage>
</organism>
<proteinExistence type="predicted"/>
<evidence type="ECO:0000256" key="1">
    <source>
        <dbReference type="ARBA" id="ARBA00022679"/>
    </source>
</evidence>
<dbReference type="CDD" id="cd14014">
    <property type="entry name" value="STKc_PknB_like"/>
    <property type="match status" value="1"/>
</dbReference>
<dbReference type="Pfam" id="PF00069">
    <property type="entry name" value="Pkinase"/>
    <property type="match status" value="1"/>
</dbReference>
<gene>
    <name evidence="7" type="ORF">NM961_10710</name>
</gene>
<keyword evidence="8" id="KW-1185">Reference proteome</keyword>
<comment type="caution">
    <text evidence="7">The sequence shown here is derived from an EMBL/GenBank/DDBJ whole genome shotgun (WGS) entry which is preliminary data.</text>
</comment>
<dbReference type="PROSITE" id="PS00108">
    <property type="entry name" value="PROTEIN_KINASE_ST"/>
    <property type="match status" value="1"/>
</dbReference>
<keyword evidence="3 7" id="KW-0418">Kinase</keyword>
<dbReference type="PANTHER" id="PTHR43289:SF34">
    <property type="entry name" value="SERINE_THREONINE-PROTEIN KINASE YBDM-RELATED"/>
    <property type="match status" value="1"/>
</dbReference>
<dbReference type="SMART" id="SM00220">
    <property type="entry name" value="S_TKc"/>
    <property type="match status" value="1"/>
</dbReference>
<evidence type="ECO:0000256" key="2">
    <source>
        <dbReference type="ARBA" id="ARBA00022741"/>
    </source>
</evidence>
<dbReference type="SUPFAM" id="SSF56112">
    <property type="entry name" value="Protein kinase-like (PK-like)"/>
    <property type="match status" value="1"/>
</dbReference>
<dbReference type="EMBL" id="JANFQO010000008">
    <property type="protein sequence ID" value="MCQ4165180.1"/>
    <property type="molecule type" value="Genomic_DNA"/>
</dbReference>
<keyword evidence="2 5" id="KW-0547">Nucleotide-binding</keyword>
<dbReference type="InterPro" id="IPR017441">
    <property type="entry name" value="Protein_kinase_ATP_BS"/>
</dbReference>
<keyword evidence="7" id="KW-0723">Serine/threonine-protein kinase</keyword>
<evidence type="ECO:0000259" key="6">
    <source>
        <dbReference type="PROSITE" id="PS50011"/>
    </source>
</evidence>
<name>A0ABT1QSA6_9GAMM</name>
<dbReference type="InterPro" id="IPR011009">
    <property type="entry name" value="Kinase-like_dom_sf"/>
</dbReference>
<dbReference type="PROSITE" id="PS00107">
    <property type="entry name" value="PROTEIN_KINASE_ATP"/>
    <property type="match status" value="1"/>
</dbReference>